<sequence length="67" mass="7329">MKLTAQRCINDPVYGYDIVAETEDGRRAPIAYVSASGCPADVEWTPEEVDEAVRLMTGQKIEVPVCA</sequence>
<keyword evidence="2" id="KW-1185">Reference proteome</keyword>
<comment type="caution">
    <text evidence="1">The sequence shown here is derived from an EMBL/GenBank/DDBJ whole genome shotgun (WGS) entry which is preliminary data.</text>
</comment>
<evidence type="ECO:0000313" key="2">
    <source>
        <dbReference type="Proteomes" id="UP001501671"/>
    </source>
</evidence>
<dbReference type="EMBL" id="BAABFO010000001">
    <property type="protein sequence ID" value="GAA4321958.1"/>
    <property type="molecule type" value="Genomic_DNA"/>
</dbReference>
<reference evidence="2" key="1">
    <citation type="journal article" date="2019" name="Int. J. Syst. Evol. Microbiol.">
        <title>The Global Catalogue of Microorganisms (GCM) 10K type strain sequencing project: providing services to taxonomists for standard genome sequencing and annotation.</title>
        <authorList>
            <consortium name="The Broad Institute Genomics Platform"/>
            <consortium name="The Broad Institute Genome Sequencing Center for Infectious Disease"/>
            <person name="Wu L."/>
            <person name="Ma J."/>
        </authorList>
    </citation>
    <scope>NUCLEOTIDE SEQUENCE [LARGE SCALE GENOMIC DNA]</scope>
    <source>
        <strain evidence="2">JCM 17666</strain>
    </source>
</reference>
<dbReference type="Proteomes" id="UP001501671">
    <property type="component" value="Unassembled WGS sequence"/>
</dbReference>
<evidence type="ECO:0000313" key="1">
    <source>
        <dbReference type="EMBL" id="GAA4321958.1"/>
    </source>
</evidence>
<organism evidence="1 2">
    <name type="scientific">Pigmentiphaga soli</name>
    <dbReference type="NCBI Taxonomy" id="1007095"/>
    <lineage>
        <taxon>Bacteria</taxon>
        <taxon>Pseudomonadati</taxon>
        <taxon>Pseudomonadota</taxon>
        <taxon>Betaproteobacteria</taxon>
        <taxon>Burkholderiales</taxon>
        <taxon>Alcaligenaceae</taxon>
        <taxon>Pigmentiphaga</taxon>
    </lineage>
</organism>
<dbReference type="RefSeq" id="WP_345245321.1">
    <property type="nucleotide sequence ID" value="NZ_BAABFO010000001.1"/>
</dbReference>
<gene>
    <name evidence="1" type="ORF">GCM10023144_01560</name>
</gene>
<protein>
    <submittedName>
        <fullName evidence="1">Uncharacterized protein</fullName>
    </submittedName>
</protein>
<proteinExistence type="predicted"/>
<name>A0ABP8GCZ0_9BURK</name>
<accession>A0ABP8GCZ0</accession>